<comment type="caution">
    <text evidence="1">The sequence shown here is derived from an EMBL/GenBank/DDBJ whole genome shotgun (WGS) entry which is preliminary data.</text>
</comment>
<protein>
    <recommendedName>
        <fullName evidence="3">Signal transduction histidine kinase</fullName>
    </recommendedName>
</protein>
<dbReference type="Gene3D" id="3.30.565.10">
    <property type="entry name" value="Histidine kinase-like ATPase, C-terminal domain"/>
    <property type="match status" value="1"/>
</dbReference>
<evidence type="ECO:0000313" key="2">
    <source>
        <dbReference type="Proteomes" id="UP000552864"/>
    </source>
</evidence>
<proteinExistence type="predicted"/>
<name>A0A847SD28_9BACT</name>
<dbReference type="EMBL" id="JABAHZ010000001">
    <property type="protein sequence ID" value="NLR78074.1"/>
    <property type="molecule type" value="Genomic_DNA"/>
</dbReference>
<keyword evidence="2" id="KW-1185">Reference proteome</keyword>
<dbReference type="AlphaFoldDB" id="A0A847SD28"/>
<organism evidence="1 2">
    <name type="scientific">Chitinophaga eiseniae</name>
    <dbReference type="NCBI Taxonomy" id="634771"/>
    <lineage>
        <taxon>Bacteria</taxon>
        <taxon>Pseudomonadati</taxon>
        <taxon>Bacteroidota</taxon>
        <taxon>Chitinophagia</taxon>
        <taxon>Chitinophagales</taxon>
        <taxon>Chitinophagaceae</taxon>
        <taxon>Chitinophaga</taxon>
    </lineage>
</organism>
<dbReference type="Proteomes" id="UP000552864">
    <property type="component" value="Unassembled WGS sequence"/>
</dbReference>
<dbReference type="SUPFAM" id="SSF55874">
    <property type="entry name" value="ATPase domain of HSP90 chaperone/DNA topoisomerase II/histidine kinase"/>
    <property type="match status" value="1"/>
</dbReference>
<dbReference type="RefSeq" id="WP_168737429.1">
    <property type="nucleotide sequence ID" value="NZ_JABAHZ010000001.1"/>
</dbReference>
<dbReference type="InterPro" id="IPR036890">
    <property type="entry name" value="HATPase_C_sf"/>
</dbReference>
<gene>
    <name evidence="1" type="ORF">HGH91_05525</name>
</gene>
<evidence type="ECO:0008006" key="3">
    <source>
        <dbReference type="Google" id="ProtNLM"/>
    </source>
</evidence>
<sequence>MQNSFYKHLSTLQEADLVSQTETIIEYIIFFKNLERELTNRDPRQIDGTLISSQLGLLQTYLKSIKKVLINDRKESSISFWKRIPIAREIFSLVNKNRGLRKNRILNDVNRLLEIEELKRELNLERERSKSNAIFTDVLLEDITGKVFDLSLILHQCSLLEDKTHFKSILSPAKGISYYVNALISNFQDQKTAQTLKHHRYPVHNIDPDQFINTIINQAQSFATLHNISLLSETGGQNSIILINEAKFGRIVNNLIITALLSANEASQVKIYSKVENDVWQLELTVNDIGRPVDIINDEIADFKTMQESISAAFRSKNIFVANAIHLCKVLNIELETTSDIGRGTTYKITIPLAPIEFKPVVAELFKPERPVKILLLENGKIYTKYVTETIDSIIPQAEVKVFDYSDPAVLQALMEKPDIVFLPFGADFKNTIPILKRFKSIQVFKNCRVVCYGSSTLEETTISLKQAGVDFLLFLPHTQLEVTDILFHSLQN</sequence>
<evidence type="ECO:0000313" key="1">
    <source>
        <dbReference type="EMBL" id="NLR78074.1"/>
    </source>
</evidence>
<reference evidence="1 2" key="1">
    <citation type="submission" date="2020-04" db="EMBL/GenBank/DDBJ databases">
        <authorList>
            <person name="Yin C."/>
        </authorList>
    </citation>
    <scope>NUCLEOTIDE SEQUENCE [LARGE SCALE GENOMIC DNA]</scope>
    <source>
        <strain evidence="1 2">Ak56</strain>
    </source>
</reference>
<accession>A0A847SD28</accession>